<protein>
    <submittedName>
        <fullName evidence="1">Uncharacterized protein</fullName>
    </submittedName>
</protein>
<dbReference type="EMBL" id="JAUUTY010000006">
    <property type="protein sequence ID" value="KAK1618262.1"/>
    <property type="molecule type" value="Genomic_DNA"/>
</dbReference>
<evidence type="ECO:0000313" key="1">
    <source>
        <dbReference type="EMBL" id="KAK1618262.1"/>
    </source>
</evidence>
<keyword evidence="2" id="KW-1185">Reference proteome</keyword>
<reference evidence="1" key="1">
    <citation type="submission" date="2023-07" db="EMBL/GenBank/DDBJ databases">
        <title>A chromosome-level genome assembly of Lolium multiflorum.</title>
        <authorList>
            <person name="Chen Y."/>
            <person name="Copetti D."/>
            <person name="Kolliker R."/>
            <person name="Studer B."/>
        </authorList>
    </citation>
    <scope>NUCLEOTIDE SEQUENCE</scope>
    <source>
        <strain evidence="1">02402/16</strain>
        <tissue evidence="1">Leaf</tissue>
    </source>
</reference>
<proteinExistence type="predicted"/>
<accession>A0AAD8RC51</accession>
<gene>
    <name evidence="1" type="ORF">QYE76_023779</name>
</gene>
<dbReference type="AlphaFoldDB" id="A0AAD8RC51"/>
<dbReference type="Proteomes" id="UP001231189">
    <property type="component" value="Unassembled WGS sequence"/>
</dbReference>
<evidence type="ECO:0000313" key="2">
    <source>
        <dbReference type="Proteomes" id="UP001231189"/>
    </source>
</evidence>
<name>A0AAD8RC51_LOLMU</name>
<organism evidence="1 2">
    <name type="scientific">Lolium multiflorum</name>
    <name type="common">Italian ryegrass</name>
    <name type="synonym">Lolium perenne subsp. multiflorum</name>
    <dbReference type="NCBI Taxonomy" id="4521"/>
    <lineage>
        <taxon>Eukaryota</taxon>
        <taxon>Viridiplantae</taxon>
        <taxon>Streptophyta</taxon>
        <taxon>Embryophyta</taxon>
        <taxon>Tracheophyta</taxon>
        <taxon>Spermatophyta</taxon>
        <taxon>Magnoliopsida</taxon>
        <taxon>Liliopsida</taxon>
        <taxon>Poales</taxon>
        <taxon>Poaceae</taxon>
        <taxon>BOP clade</taxon>
        <taxon>Pooideae</taxon>
        <taxon>Poodae</taxon>
        <taxon>Poeae</taxon>
        <taxon>Poeae Chloroplast Group 2 (Poeae type)</taxon>
        <taxon>Loliodinae</taxon>
        <taxon>Loliinae</taxon>
        <taxon>Lolium</taxon>
    </lineage>
</organism>
<sequence>MAATRESGEGSGATGGLGASASLEELLRSLKLFGVDIGGISVAKEEVEALKEGTKWMAVMRLLSSKNFSAASLKKTMEFAWAPAQEVTFRDLEEDNMFLVQARCLGDWQRITE</sequence>
<comment type="caution">
    <text evidence="1">The sequence shown here is derived from an EMBL/GenBank/DDBJ whole genome shotgun (WGS) entry which is preliminary data.</text>
</comment>